<proteinExistence type="predicted"/>
<evidence type="ECO:0000313" key="4">
    <source>
        <dbReference type="Proteomes" id="UP000032515"/>
    </source>
</evidence>
<evidence type="ECO:0000313" key="3">
    <source>
        <dbReference type="EMBL" id="KIZ33116.1"/>
    </source>
</evidence>
<reference evidence="3 4" key="1">
    <citation type="submission" date="2014-11" db="EMBL/GenBank/DDBJ databases">
        <title>Genomics and ecophysiology of heterotrophic nitrogen fixing bacteria isolated from estuarine surface water.</title>
        <authorList>
            <person name="Bentzon-Tilia M."/>
            <person name="Severin I."/>
            <person name="Hansen L.H."/>
            <person name="Riemann L."/>
        </authorList>
    </citation>
    <scope>NUCLEOTIDE SEQUENCE [LARGE SCALE GENOMIC DNA]</scope>
    <source>
        <strain evidence="3 4">BAL398</strain>
    </source>
</reference>
<evidence type="ECO:0000256" key="2">
    <source>
        <dbReference type="SAM" id="Phobius"/>
    </source>
</evidence>
<organism evidence="3 4">
    <name type="scientific">Rhodopseudomonas palustris</name>
    <dbReference type="NCBI Taxonomy" id="1076"/>
    <lineage>
        <taxon>Bacteria</taxon>
        <taxon>Pseudomonadati</taxon>
        <taxon>Pseudomonadota</taxon>
        <taxon>Alphaproteobacteria</taxon>
        <taxon>Hyphomicrobiales</taxon>
        <taxon>Nitrobacteraceae</taxon>
        <taxon>Rhodopseudomonas</taxon>
    </lineage>
</organism>
<comment type="caution">
    <text evidence="3">The sequence shown here is derived from an EMBL/GenBank/DDBJ whole genome shotgun (WGS) entry which is preliminary data.</text>
</comment>
<protein>
    <submittedName>
        <fullName evidence="3">Uncharacterized protein</fullName>
    </submittedName>
</protein>
<gene>
    <name evidence="3" type="ORF">OO17_28885</name>
</gene>
<feature type="compositionally biased region" description="Basic and acidic residues" evidence="1">
    <location>
        <begin position="102"/>
        <end position="113"/>
    </location>
</feature>
<keyword evidence="2" id="KW-1133">Transmembrane helix</keyword>
<sequence length="113" mass="11898">MTPKQNTRAFRIDLLLAGALVAIGLTISSTAFWRQSDTGPSQQMAQATPQPLQSTPGAKDKPVAPDETINHGPRPHQIAPQPARPDPAAIDAGAKPALPRAPAEKIGEPIRAK</sequence>
<dbReference type="OrthoDB" id="8140965at2"/>
<accession>A0A0D7DXX0</accession>
<name>A0A0D7DXX0_RHOPL</name>
<dbReference type="RefSeq" id="WP_044418652.1">
    <property type="nucleotide sequence ID" value="NZ_JXXE01000783.1"/>
</dbReference>
<keyword evidence="2" id="KW-0812">Transmembrane</keyword>
<keyword evidence="2" id="KW-0472">Membrane</keyword>
<feature type="compositionally biased region" description="Polar residues" evidence="1">
    <location>
        <begin position="35"/>
        <end position="56"/>
    </location>
</feature>
<dbReference type="PATRIC" id="fig|1076.23.peg.4195"/>
<dbReference type="EMBL" id="JXXE01000783">
    <property type="protein sequence ID" value="KIZ33116.1"/>
    <property type="molecule type" value="Genomic_DNA"/>
</dbReference>
<dbReference type="AlphaFoldDB" id="A0A0D7DXX0"/>
<evidence type="ECO:0000256" key="1">
    <source>
        <dbReference type="SAM" id="MobiDB-lite"/>
    </source>
</evidence>
<feature type="transmembrane region" description="Helical" evidence="2">
    <location>
        <begin position="12"/>
        <end position="33"/>
    </location>
</feature>
<feature type="region of interest" description="Disordered" evidence="1">
    <location>
        <begin position="35"/>
        <end position="113"/>
    </location>
</feature>
<dbReference type="Proteomes" id="UP000032515">
    <property type="component" value="Unassembled WGS sequence"/>
</dbReference>